<organism evidence="1">
    <name type="scientific">Arundo donax</name>
    <name type="common">Giant reed</name>
    <name type="synonym">Donax arundinaceus</name>
    <dbReference type="NCBI Taxonomy" id="35708"/>
    <lineage>
        <taxon>Eukaryota</taxon>
        <taxon>Viridiplantae</taxon>
        <taxon>Streptophyta</taxon>
        <taxon>Embryophyta</taxon>
        <taxon>Tracheophyta</taxon>
        <taxon>Spermatophyta</taxon>
        <taxon>Magnoliopsida</taxon>
        <taxon>Liliopsida</taxon>
        <taxon>Poales</taxon>
        <taxon>Poaceae</taxon>
        <taxon>PACMAD clade</taxon>
        <taxon>Arundinoideae</taxon>
        <taxon>Arundineae</taxon>
        <taxon>Arundo</taxon>
    </lineage>
</organism>
<proteinExistence type="predicted"/>
<reference evidence="1" key="2">
    <citation type="journal article" date="2015" name="Data Brief">
        <title>Shoot transcriptome of the giant reed, Arundo donax.</title>
        <authorList>
            <person name="Barrero R.A."/>
            <person name="Guerrero F.D."/>
            <person name="Moolhuijzen P."/>
            <person name="Goolsby J.A."/>
            <person name="Tidwell J."/>
            <person name="Bellgard S.E."/>
            <person name="Bellgard M.I."/>
        </authorList>
    </citation>
    <scope>NUCLEOTIDE SEQUENCE</scope>
    <source>
        <tissue evidence="1">Shoot tissue taken approximately 20 cm above the soil surface</tissue>
    </source>
</reference>
<dbReference type="EMBL" id="GBRH01282118">
    <property type="protein sequence ID" value="JAD15777.1"/>
    <property type="molecule type" value="Transcribed_RNA"/>
</dbReference>
<name>A0A0A8XVP5_ARUDO</name>
<accession>A0A0A8XVP5</accession>
<sequence length="37" mass="4688">MFLRQRMVRMQLTEGCWEFHLVPYVYSCYYVYAINYL</sequence>
<reference evidence="1" key="1">
    <citation type="submission" date="2014-09" db="EMBL/GenBank/DDBJ databases">
        <authorList>
            <person name="Magalhaes I.L.F."/>
            <person name="Oliveira U."/>
            <person name="Santos F.R."/>
            <person name="Vidigal T.H.D.A."/>
            <person name="Brescovit A.D."/>
            <person name="Santos A.J."/>
        </authorList>
    </citation>
    <scope>NUCLEOTIDE SEQUENCE</scope>
    <source>
        <tissue evidence="1">Shoot tissue taken approximately 20 cm above the soil surface</tissue>
    </source>
</reference>
<dbReference type="AlphaFoldDB" id="A0A0A8XVP5"/>
<protein>
    <submittedName>
        <fullName evidence="1">Uncharacterized protein</fullName>
    </submittedName>
</protein>
<evidence type="ECO:0000313" key="1">
    <source>
        <dbReference type="EMBL" id="JAD15777.1"/>
    </source>
</evidence>